<evidence type="ECO:0000256" key="1">
    <source>
        <dbReference type="SAM" id="Phobius"/>
    </source>
</evidence>
<accession>A0A1H9RF32</accession>
<feature type="domain" description="CzcB-like barrel-sandwich hybrid" evidence="2">
    <location>
        <begin position="46"/>
        <end position="136"/>
    </location>
</feature>
<evidence type="ECO:0000313" key="4">
    <source>
        <dbReference type="Proteomes" id="UP000198815"/>
    </source>
</evidence>
<proteinExistence type="predicted"/>
<dbReference type="STRING" id="64702.SAMN05443377_10715"/>
<feature type="transmembrane region" description="Helical" evidence="1">
    <location>
        <begin position="7"/>
        <end position="27"/>
    </location>
</feature>
<dbReference type="InterPro" id="IPR058647">
    <property type="entry name" value="BSH_CzcB-like"/>
</dbReference>
<dbReference type="RefSeq" id="WP_091968508.1">
    <property type="nucleotide sequence ID" value="NZ_FOGZ01000007.1"/>
</dbReference>
<keyword evidence="1" id="KW-0472">Membrane</keyword>
<keyword evidence="1" id="KW-0812">Transmembrane</keyword>
<dbReference type="Proteomes" id="UP000198815">
    <property type="component" value="Unassembled WGS sequence"/>
</dbReference>
<evidence type="ECO:0000259" key="2">
    <source>
        <dbReference type="Pfam" id="PF25973"/>
    </source>
</evidence>
<keyword evidence="4" id="KW-1185">Reference proteome</keyword>
<dbReference type="OrthoDB" id="3725787at2"/>
<sequence>MTIANRLKLVIGLVVILLIGGALVLLFNHRQARVTSETARVVAPAAAVGAAYGGVVTDLMVSEGQRVSVGQPLLTMVSQELKQDIALGAQPSDNIAFAVDRASASVTYKAVRDGYVHDLNATVGSYLSAGAQLATVIGDGDRSVEAIFSLDPTQYQRVEVGASAEIVLPDNTILGGTVRDISVTTSEGYRTTTHVTIACEDLNHPRYAAMARQGSPVTAIVSLRDDGFLAGPTDSFMKFLTKIGLR</sequence>
<dbReference type="InterPro" id="IPR050739">
    <property type="entry name" value="MFP"/>
</dbReference>
<protein>
    <submittedName>
        <fullName evidence="3">HlyD family secretion protein</fullName>
    </submittedName>
</protein>
<gene>
    <name evidence="3" type="ORF">SAMN05443377_10715</name>
</gene>
<evidence type="ECO:0000313" key="3">
    <source>
        <dbReference type="EMBL" id="SER71237.1"/>
    </source>
</evidence>
<dbReference type="AlphaFoldDB" id="A0A1H9RF32"/>
<organism evidence="3 4">
    <name type="scientific">Propionibacterium cyclohexanicum</name>
    <dbReference type="NCBI Taxonomy" id="64702"/>
    <lineage>
        <taxon>Bacteria</taxon>
        <taxon>Bacillati</taxon>
        <taxon>Actinomycetota</taxon>
        <taxon>Actinomycetes</taxon>
        <taxon>Propionibacteriales</taxon>
        <taxon>Propionibacteriaceae</taxon>
        <taxon>Propionibacterium</taxon>
    </lineage>
</organism>
<dbReference type="Gene3D" id="2.40.50.100">
    <property type="match status" value="1"/>
</dbReference>
<name>A0A1H9RF32_9ACTN</name>
<keyword evidence="1" id="KW-1133">Transmembrane helix</keyword>
<dbReference type="PANTHER" id="PTHR30386">
    <property type="entry name" value="MEMBRANE FUSION SUBUNIT OF EMRAB-TOLC MULTIDRUG EFFLUX PUMP"/>
    <property type="match status" value="1"/>
</dbReference>
<dbReference type="Pfam" id="PF25973">
    <property type="entry name" value="BSH_CzcB"/>
    <property type="match status" value="1"/>
</dbReference>
<reference evidence="3 4" key="1">
    <citation type="submission" date="2016-10" db="EMBL/GenBank/DDBJ databases">
        <authorList>
            <person name="de Groot N.N."/>
        </authorList>
    </citation>
    <scope>NUCLEOTIDE SEQUENCE [LARGE SCALE GENOMIC DNA]</scope>
    <source>
        <strain evidence="3 4">DSM 16859</strain>
    </source>
</reference>
<dbReference type="EMBL" id="FOGZ01000007">
    <property type="protein sequence ID" value="SER71237.1"/>
    <property type="molecule type" value="Genomic_DNA"/>
</dbReference>